<protein>
    <submittedName>
        <fullName evidence="2">Carbon-nitrogen hydrolase</fullName>
    </submittedName>
</protein>
<dbReference type="GO" id="GO:0030163">
    <property type="term" value="P:protein catabolic process"/>
    <property type="evidence" value="ECO:0007669"/>
    <property type="project" value="TreeGrafter"/>
</dbReference>
<feature type="domain" description="CN hydrolase" evidence="1">
    <location>
        <begin position="8"/>
        <end position="328"/>
    </location>
</feature>
<organism evidence="2 3">
    <name type="scientific">Ephemerocybe angulata</name>
    <dbReference type="NCBI Taxonomy" id="980116"/>
    <lineage>
        <taxon>Eukaryota</taxon>
        <taxon>Fungi</taxon>
        <taxon>Dikarya</taxon>
        <taxon>Basidiomycota</taxon>
        <taxon>Agaricomycotina</taxon>
        <taxon>Agaricomycetes</taxon>
        <taxon>Agaricomycetidae</taxon>
        <taxon>Agaricales</taxon>
        <taxon>Agaricineae</taxon>
        <taxon>Psathyrellaceae</taxon>
        <taxon>Ephemerocybe</taxon>
    </lineage>
</organism>
<evidence type="ECO:0000259" key="1">
    <source>
        <dbReference type="PROSITE" id="PS50263"/>
    </source>
</evidence>
<dbReference type="InterPro" id="IPR003010">
    <property type="entry name" value="C-N_Hydrolase"/>
</dbReference>
<dbReference type="PANTHER" id="PTHR11750">
    <property type="entry name" value="PROTEIN N-TERMINAL AMIDASE"/>
    <property type="match status" value="1"/>
</dbReference>
<dbReference type="PANTHER" id="PTHR11750:SF26">
    <property type="entry name" value="PROTEIN N-TERMINAL AMIDASE"/>
    <property type="match status" value="1"/>
</dbReference>
<dbReference type="Proteomes" id="UP000521943">
    <property type="component" value="Unassembled WGS sequence"/>
</dbReference>
<dbReference type="AlphaFoldDB" id="A0A8H6HLD7"/>
<proteinExistence type="predicted"/>
<dbReference type="SUPFAM" id="SSF56317">
    <property type="entry name" value="Carbon-nitrogen hydrolase"/>
    <property type="match status" value="1"/>
</dbReference>
<dbReference type="EMBL" id="JACGCI010000070">
    <property type="protein sequence ID" value="KAF6748507.1"/>
    <property type="molecule type" value="Genomic_DNA"/>
</dbReference>
<dbReference type="OrthoDB" id="201515at2759"/>
<gene>
    <name evidence="2" type="ORF">DFP72DRAFT_1145676</name>
</gene>
<sequence>MPTPRLNLRIGVVQLNPKIGQVQGNIKRARELCSKLQPKSLDLLCFPEMAFSGYVFENATAISPHLEEPRVGPTSQFCAELAKKLNCYVFAGYPEKLTDDEDKPPVLDAIPDPEQELLDSTSTVTPDLPGSSSTQAVGANSAVLYDPQGEWAGGYRKTNLYDTDKTWAKPGTGFATFHLLSPLQTVSLGICMDLNTMPGTPWTSLEDGPYELADYCLKSKAKVLVLLNSWLKSSQPQDPDDDGRNDWNTLEYWASRLRPLWAKDARGVGEGEGEETIVVVCNRSGTENGITFAGTSSIFSMVRNSGRPKLLDMMERDEEGVRVWNITI</sequence>
<comment type="caution">
    <text evidence="2">The sequence shown here is derived from an EMBL/GenBank/DDBJ whole genome shotgun (WGS) entry which is preliminary data.</text>
</comment>
<reference evidence="2 3" key="1">
    <citation type="submission" date="2020-07" db="EMBL/GenBank/DDBJ databases">
        <title>Comparative genomics of pyrophilous fungi reveals a link between fire events and developmental genes.</title>
        <authorList>
            <consortium name="DOE Joint Genome Institute"/>
            <person name="Steindorff A.S."/>
            <person name="Carver A."/>
            <person name="Calhoun S."/>
            <person name="Stillman K."/>
            <person name="Liu H."/>
            <person name="Lipzen A."/>
            <person name="Pangilinan J."/>
            <person name="Labutti K."/>
            <person name="Bruns T.D."/>
            <person name="Grigoriev I.V."/>
        </authorList>
    </citation>
    <scope>NUCLEOTIDE SEQUENCE [LARGE SCALE GENOMIC DNA]</scope>
    <source>
        <strain evidence="2 3">CBS 144469</strain>
    </source>
</reference>
<evidence type="ECO:0000313" key="3">
    <source>
        <dbReference type="Proteomes" id="UP000521943"/>
    </source>
</evidence>
<dbReference type="Pfam" id="PF00795">
    <property type="entry name" value="CN_hydrolase"/>
    <property type="match status" value="1"/>
</dbReference>
<accession>A0A8H6HLD7</accession>
<evidence type="ECO:0000313" key="2">
    <source>
        <dbReference type="EMBL" id="KAF6748507.1"/>
    </source>
</evidence>
<dbReference type="InterPro" id="IPR039703">
    <property type="entry name" value="Nta1"/>
</dbReference>
<dbReference type="PROSITE" id="PS50263">
    <property type="entry name" value="CN_HYDROLASE"/>
    <property type="match status" value="1"/>
</dbReference>
<dbReference type="InterPro" id="IPR036526">
    <property type="entry name" value="C-N_Hydrolase_sf"/>
</dbReference>
<dbReference type="Gene3D" id="3.60.110.10">
    <property type="entry name" value="Carbon-nitrogen hydrolase"/>
    <property type="match status" value="1"/>
</dbReference>
<keyword evidence="3" id="KW-1185">Reference proteome</keyword>
<name>A0A8H6HLD7_9AGAR</name>
<dbReference type="GO" id="GO:0008418">
    <property type="term" value="F:protein-N-terminal asparagine amidohydrolase activity"/>
    <property type="evidence" value="ECO:0007669"/>
    <property type="project" value="InterPro"/>
</dbReference>
<dbReference type="GO" id="GO:0070773">
    <property type="term" value="F:protein-N-terminal glutamine amidohydrolase activity"/>
    <property type="evidence" value="ECO:0007669"/>
    <property type="project" value="InterPro"/>
</dbReference>
<keyword evidence="2" id="KW-0378">Hydrolase</keyword>